<dbReference type="InterPro" id="IPR013858">
    <property type="entry name" value="Peptidase_M10B_C"/>
</dbReference>
<evidence type="ECO:0000256" key="4">
    <source>
        <dbReference type="ARBA" id="ARBA00022737"/>
    </source>
</evidence>
<evidence type="ECO:0000256" key="2">
    <source>
        <dbReference type="ARBA" id="ARBA00004613"/>
    </source>
</evidence>
<dbReference type="RefSeq" id="WP_025290321.1">
    <property type="nucleotide sequence ID" value="NZ_CP006644.1"/>
</dbReference>
<dbReference type="PANTHER" id="PTHR38340:SF1">
    <property type="entry name" value="S-LAYER PROTEIN"/>
    <property type="match status" value="1"/>
</dbReference>
<dbReference type="PRINTS" id="PR00313">
    <property type="entry name" value="CABNDNGRPT"/>
</dbReference>
<dbReference type="InterPro" id="IPR018511">
    <property type="entry name" value="Hemolysin-typ_Ca-bd_CS"/>
</dbReference>
<dbReference type="PATRIC" id="fig|1123269.5.peg.170"/>
<dbReference type="HOGENOM" id="CLU_398974_0_0_5"/>
<evidence type="ECO:0000259" key="5">
    <source>
        <dbReference type="Pfam" id="PF08548"/>
    </source>
</evidence>
<evidence type="ECO:0000313" key="6">
    <source>
        <dbReference type="EMBL" id="AHE51937.1"/>
    </source>
</evidence>
<proteinExistence type="predicted"/>
<dbReference type="SUPFAM" id="SSF51120">
    <property type="entry name" value="beta-Roll"/>
    <property type="match status" value="5"/>
</dbReference>
<organism evidence="6 7">
    <name type="scientific">Sphingomonas sanxanigenens DSM 19645 = NX02</name>
    <dbReference type="NCBI Taxonomy" id="1123269"/>
    <lineage>
        <taxon>Bacteria</taxon>
        <taxon>Pseudomonadati</taxon>
        <taxon>Pseudomonadota</taxon>
        <taxon>Alphaproteobacteria</taxon>
        <taxon>Sphingomonadales</taxon>
        <taxon>Sphingomonadaceae</taxon>
        <taxon>Sphingomonas</taxon>
    </lineage>
</organism>
<name>W0A633_9SPHN</name>
<keyword evidence="4" id="KW-0677">Repeat</keyword>
<dbReference type="KEGG" id="ssan:NX02_00855"/>
<dbReference type="Pfam" id="PF00353">
    <property type="entry name" value="HemolysinCabind"/>
    <property type="match status" value="7"/>
</dbReference>
<dbReference type="Proteomes" id="UP000018851">
    <property type="component" value="Chromosome"/>
</dbReference>
<accession>W0A633</accession>
<evidence type="ECO:0000313" key="7">
    <source>
        <dbReference type="Proteomes" id="UP000018851"/>
    </source>
</evidence>
<dbReference type="EMBL" id="CP006644">
    <property type="protein sequence ID" value="AHE51937.1"/>
    <property type="molecule type" value="Genomic_DNA"/>
</dbReference>
<dbReference type="GO" id="GO:0005509">
    <property type="term" value="F:calcium ion binding"/>
    <property type="evidence" value="ECO:0007669"/>
    <property type="project" value="InterPro"/>
</dbReference>
<dbReference type="GO" id="GO:0005615">
    <property type="term" value="C:extracellular space"/>
    <property type="evidence" value="ECO:0007669"/>
    <property type="project" value="InterPro"/>
</dbReference>
<sequence length="595" mass="58082">MVDYVGGAGNDVFTGGVRADTAQGLDGDDRLDGAGGADALSGGRGDDLLIGGAGDDRLDGGAGIDTASYQTAASAVRINLAISGTNVSGGAGRDRLTAIENLIGSRFADTLTGDAGRNELAGGDGDDVLNGGGGNDLLNGGAGIDTASFAGAGAGVFANVATGSTGGAGNDQFVSIENLIGSSFADTLIGDAGANSLTGSVGNDVLIGGLGDDVLDGGVGIDTASYADAGSAVAVNLLVSFQQTGGAGRDRLIGIENVTGSAHDDMLTGNALSNTLVGGLGDDTLNGGLGNDVLDGGAGIDTASYADAALGVKVSLLIAGAQTTGVGADRLIGIENLTGSAFDDALVGDNRANTLTGNAGNDLLNGGLGNDILNGGAGSDTASYDGARDRVIVDLLKTGPQSTASSGSDTLISIENVIGTAFDDVITGNSQANHLSGGLGNDLLDGGSAADTLDGGNGNDTLIGGGGTDVLGGGAGQDRLSGGLGADRLTGGTGFDRFVYTSTAESTADAADRITDFAKGDVLDLSAVDADSVAHGNQAFSIVSAFTRTAGELFLQYNPNSDTTLLRGDTNGDGVADMLILFTGDVRTLTTDWVL</sequence>
<dbReference type="InterPro" id="IPR050557">
    <property type="entry name" value="RTX_toxin/Mannuronan_C5-epim"/>
</dbReference>
<dbReference type="InterPro" id="IPR011049">
    <property type="entry name" value="Serralysin-like_metalloprot_C"/>
</dbReference>
<dbReference type="PROSITE" id="PS00330">
    <property type="entry name" value="HEMOLYSIN_CALCIUM"/>
    <property type="match status" value="8"/>
</dbReference>
<dbReference type="AlphaFoldDB" id="W0A633"/>
<gene>
    <name evidence="6" type="ORF">NX02_00855</name>
</gene>
<reference evidence="6 7" key="1">
    <citation type="submission" date="2013-07" db="EMBL/GenBank/DDBJ databases">
        <title>Completed genome of Sphingomonas sanxanigenens NX02.</title>
        <authorList>
            <person name="Ma T."/>
            <person name="Huang H."/>
            <person name="Wu M."/>
            <person name="Li X."/>
            <person name="Li G."/>
        </authorList>
    </citation>
    <scope>NUCLEOTIDE SEQUENCE [LARGE SCALE GENOMIC DNA]</scope>
    <source>
        <strain evidence="6 7">NX02</strain>
    </source>
</reference>
<dbReference type="InterPro" id="IPR001343">
    <property type="entry name" value="Hemolysn_Ca-bd"/>
</dbReference>
<evidence type="ECO:0000256" key="1">
    <source>
        <dbReference type="ARBA" id="ARBA00001913"/>
    </source>
</evidence>
<keyword evidence="7" id="KW-1185">Reference proteome</keyword>
<comment type="cofactor">
    <cofactor evidence="1">
        <name>Ca(2+)</name>
        <dbReference type="ChEBI" id="CHEBI:29108"/>
    </cofactor>
</comment>
<dbReference type="Gene3D" id="2.150.10.10">
    <property type="entry name" value="Serralysin-like metalloprotease, C-terminal"/>
    <property type="match status" value="5"/>
</dbReference>
<dbReference type="STRING" id="1123269.NX02_00855"/>
<dbReference type="Pfam" id="PF08548">
    <property type="entry name" value="Peptidase_M10_C"/>
    <property type="match status" value="1"/>
</dbReference>
<dbReference type="PANTHER" id="PTHR38340">
    <property type="entry name" value="S-LAYER PROTEIN"/>
    <property type="match status" value="1"/>
</dbReference>
<comment type="subcellular location">
    <subcellularLocation>
        <location evidence="2">Secreted</location>
    </subcellularLocation>
</comment>
<dbReference type="eggNOG" id="COG2931">
    <property type="taxonomic scope" value="Bacteria"/>
</dbReference>
<feature type="domain" description="Peptidase M10 serralysin C-terminal" evidence="5">
    <location>
        <begin position="454"/>
        <end position="593"/>
    </location>
</feature>
<evidence type="ECO:0000256" key="3">
    <source>
        <dbReference type="ARBA" id="ARBA00022525"/>
    </source>
</evidence>
<keyword evidence="3" id="KW-0964">Secreted</keyword>
<protein>
    <recommendedName>
        <fullName evidence="5">Peptidase M10 serralysin C-terminal domain-containing protein</fullName>
    </recommendedName>
</protein>